<evidence type="ECO:0000259" key="2">
    <source>
        <dbReference type="Pfam" id="PF13670"/>
    </source>
</evidence>
<accession>A0ABV9BXM6</accession>
<dbReference type="Proteomes" id="UP001595961">
    <property type="component" value="Unassembled WGS sequence"/>
</dbReference>
<evidence type="ECO:0000313" key="4">
    <source>
        <dbReference type="Proteomes" id="UP001595961"/>
    </source>
</evidence>
<sequence length="140" mass="15090">MKKIASLTLAMALGVSGVAMAQDALTEHQVQASLEQQGYTKVHELSFNHGVWTAKAHSADGQKVSLRIDPKTGQAFPNEQVSRLSESDIRASLSTKGYTRVHDLDFDNGVWTAKADNAAGSSVRLQIDPETGRILGGDKR</sequence>
<feature type="chain" id="PRO_5045220164" evidence="1">
    <location>
        <begin position="22"/>
        <end position="140"/>
    </location>
</feature>
<dbReference type="EMBL" id="JBHSGA010000003">
    <property type="protein sequence ID" value="MFC4525504.1"/>
    <property type="molecule type" value="Genomic_DNA"/>
</dbReference>
<evidence type="ECO:0000256" key="1">
    <source>
        <dbReference type="SAM" id="SignalP"/>
    </source>
</evidence>
<keyword evidence="4" id="KW-1185">Reference proteome</keyword>
<dbReference type="InterPro" id="IPR025711">
    <property type="entry name" value="PepSY"/>
</dbReference>
<reference evidence="4" key="1">
    <citation type="journal article" date="2019" name="Int. J. Syst. Evol. Microbiol.">
        <title>The Global Catalogue of Microorganisms (GCM) 10K type strain sequencing project: providing services to taxonomists for standard genome sequencing and annotation.</title>
        <authorList>
            <consortium name="The Broad Institute Genomics Platform"/>
            <consortium name="The Broad Institute Genome Sequencing Center for Infectious Disease"/>
            <person name="Wu L."/>
            <person name="Ma J."/>
        </authorList>
    </citation>
    <scope>NUCLEOTIDE SEQUENCE [LARGE SCALE GENOMIC DNA]</scope>
    <source>
        <strain evidence="4">CCM 4481</strain>
    </source>
</reference>
<dbReference type="Pfam" id="PF13670">
    <property type="entry name" value="PepSY_2"/>
    <property type="match status" value="2"/>
</dbReference>
<name>A0ABV9BXM6_9GAMM</name>
<feature type="domain" description="PepSY" evidence="2">
    <location>
        <begin position="83"/>
        <end position="135"/>
    </location>
</feature>
<evidence type="ECO:0000313" key="3">
    <source>
        <dbReference type="EMBL" id="MFC4525504.1"/>
    </source>
</evidence>
<dbReference type="RefSeq" id="WP_266149429.1">
    <property type="nucleotide sequence ID" value="NZ_CP064028.1"/>
</dbReference>
<comment type="caution">
    <text evidence="3">The sequence shown here is derived from an EMBL/GenBank/DDBJ whole genome shotgun (WGS) entry which is preliminary data.</text>
</comment>
<feature type="signal peptide" evidence="1">
    <location>
        <begin position="1"/>
        <end position="21"/>
    </location>
</feature>
<feature type="domain" description="PepSY" evidence="2">
    <location>
        <begin position="8"/>
        <end position="75"/>
    </location>
</feature>
<organism evidence="3 4">
    <name type="scientific">Dyella halodurans</name>
    <dbReference type="NCBI Taxonomy" id="1920171"/>
    <lineage>
        <taxon>Bacteria</taxon>
        <taxon>Pseudomonadati</taxon>
        <taxon>Pseudomonadota</taxon>
        <taxon>Gammaproteobacteria</taxon>
        <taxon>Lysobacterales</taxon>
        <taxon>Rhodanobacteraceae</taxon>
        <taxon>Dyella</taxon>
    </lineage>
</organism>
<keyword evidence="1" id="KW-0732">Signal</keyword>
<protein>
    <submittedName>
        <fullName evidence="3">PepSY domain-containing protein</fullName>
    </submittedName>
</protein>
<gene>
    <name evidence="3" type="ORF">ACFO5W_02530</name>
</gene>
<proteinExistence type="predicted"/>